<sequence>MLPRIRAPELGHSFHEEQSLVLVASDGGAESLNSGGIFGLPDSPELQETEILFRHQDQLTRQDVLVLGEASIPNNVADLLRLGPKYCEHPDLDKTELLSLVRTAAGKASMDESDRCVREGVDCLPQRVKKGNSARLRTMVTSLREAGLKLLLSDKEGGFVVLPRSLYKEKAAAAILENFNEVKGVVPAKVKTRAVQLCEKAGLAKLAKSVKACKETCLSAFFSAKTHKELCPFRTIVSERGTWQREVGVFLQRFLGLLDVDDPYLIRAPVICINLLATATCRARLYAYSLKHSYLPPEVALLFGAMRPSEGHAKRMCRILRSEAWRQVRFYTDCLQFLNRNELPYPSAQKKFIEDLRLASQTADFLWGNILVQLPRSKRRNYVPGQDVLVLGEASIPNNVADLLRLGPKYCEHPDLDKTELLSLVRTAAGKASMDESDRCVREGVDCLPQRVKKGNSARLRTMVTSLREAGLKLLLSDKEGGFVVLPRSLYKEKAAAAILENFNEVKGVVPAKVKTRAVQLCEKAGLAKLAKSVKACKETCLSAFFSAKTHKELCPFRTIVSERGTWQREVGVFLQRFLGLLDVDDPYLIRAPATLWFALRDVTLRAQEFESQDALNDLGMG</sequence>
<dbReference type="AlphaFoldDB" id="A0A9J6ET93"/>
<accession>A0A9J6ET93</accession>
<protein>
    <recommendedName>
        <fullName evidence="3">Tick transposon</fullName>
    </recommendedName>
</protein>
<name>A0A9J6ET93_RHIMP</name>
<dbReference type="Proteomes" id="UP000821866">
    <property type="component" value="Chromosome 10"/>
</dbReference>
<reference evidence="1" key="2">
    <citation type="submission" date="2021-09" db="EMBL/GenBank/DDBJ databases">
        <authorList>
            <person name="Jia N."/>
            <person name="Wang J."/>
            <person name="Shi W."/>
            <person name="Du L."/>
            <person name="Sun Y."/>
            <person name="Zhan W."/>
            <person name="Jiang J."/>
            <person name="Wang Q."/>
            <person name="Zhang B."/>
            <person name="Ji P."/>
            <person name="Sakyi L.B."/>
            <person name="Cui X."/>
            <person name="Yuan T."/>
            <person name="Jiang B."/>
            <person name="Yang W."/>
            <person name="Lam T.T.-Y."/>
            <person name="Chang Q."/>
            <person name="Ding S."/>
            <person name="Wang X."/>
            <person name="Zhu J."/>
            <person name="Ruan X."/>
            <person name="Zhao L."/>
            <person name="Wei J."/>
            <person name="Que T."/>
            <person name="Du C."/>
            <person name="Cheng J."/>
            <person name="Dai P."/>
            <person name="Han X."/>
            <person name="Huang E."/>
            <person name="Gao Y."/>
            <person name="Liu J."/>
            <person name="Shao H."/>
            <person name="Ye R."/>
            <person name="Li L."/>
            <person name="Wei W."/>
            <person name="Wang X."/>
            <person name="Wang C."/>
            <person name="Huo Q."/>
            <person name="Li W."/>
            <person name="Guo W."/>
            <person name="Chen H."/>
            <person name="Chen S."/>
            <person name="Zhou L."/>
            <person name="Zhou L."/>
            <person name="Ni X."/>
            <person name="Tian J."/>
            <person name="Zhou Y."/>
            <person name="Sheng Y."/>
            <person name="Liu T."/>
            <person name="Pan Y."/>
            <person name="Xia L."/>
            <person name="Li J."/>
            <person name="Zhao F."/>
            <person name="Cao W."/>
        </authorList>
    </citation>
    <scope>NUCLEOTIDE SEQUENCE</scope>
    <source>
        <strain evidence="1">Rmic-2018</strain>
        <tissue evidence="1">Larvae</tissue>
    </source>
</reference>
<reference evidence="1" key="1">
    <citation type="journal article" date="2020" name="Cell">
        <title>Large-Scale Comparative Analyses of Tick Genomes Elucidate Their Genetic Diversity and Vector Capacities.</title>
        <authorList>
            <consortium name="Tick Genome and Microbiome Consortium (TIGMIC)"/>
            <person name="Jia N."/>
            <person name="Wang J."/>
            <person name="Shi W."/>
            <person name="Du L."/>
            <person name="Sun Y."/>
            <person name="Zhan W."/>
            <person name="Jiang J.F."/>
            <person name="Wang Q."/>
            <person name="Zhang B."/>
            <person name="Ji P."/>
            <person name="Bell-Sakyi L."/>
            <person name="Cui X.M."/>
            <person name="Yuan T.T."/>
            <person name="Jiang B.G."/>
            <person name="Yang W.F."/>
            <person name="Lam T.T."/>
            <person name="Chang Q.C."/>
            <person name="Ding S.J."/>
            <person name="Wang X.J."/>
            <person name="Zhu J.G."/>
            <person name="Ruan X.D."/>
            <person name="Zhao L."/>
            <person name="Wei J.T."/>
            <person name="Ye R.Z."/>
            <person name="Que T.C."/>
            <person name="Du C.H."/>
            <person name="Zhou Y.H."/>
            <person name="Cheng J.X."/>
            <person name="Dai P.F."/>
            <person name="Guo W.B."/>
            <person name="Han X.H."/>
            <person name="Huang E.J."/>
            <person name="Li L.F."/>
            <person name="Wei W."/>
            <person name="Gao Y.C."/>
            <person name="Liu J.Z."/>
            <person name="Shao H.Z."/>
            <person name="Wang X."/>
            <person name="Wang C.C."/>
            <person name="Yang T.C."/>
            <person name="Huo Q.B."/>
            <person name="Li W."/>
            <person name="Chen H.Y."/>
            <person name="Chen S.E."/>
            <person name="Zhou L.G."/>
            <person name="Ni X.B."/>
            <person name="Tian J.H."/>
            <person name="Sheng Y."/>
            <person name="Liu T."/>
            <person name="Pan Y.S."/>
            <person name="Xia L.Y."/>
            <person name="Li J."/>
            <person name="Zhao F."/>
            <person name="Cao W.C."/>
        </authorList>
    </citation>
    <scope>NUCLEOTIDE SEQUENCE</scope>
    <source>
        <strain evidence="1">Rmic-2018</strain>
    </source>
</reference>
<evidence type="ECO:0008006" key="3">
    <source>
        <dbReference type="Google" id="ProtNLM"/>
    </source>
</evidence>
<proteinExistence type="predicted"/>
<dbReference type="VEuPathDB" id="VectorBase:LOC119181381"/>
<evidence type="ECO:0000313" key="1">
    <source>
        <dbReference type="EMBL" id="KAH8037498.1"/>
    </source>
</evidence>
<evidence type="ECO:0000313" key="2">
    <source>
        <dbReference type="Proteomes" id="UP000821866"/>
    </source>
</evidence>
<dbReference type="EMBL" id="JABSTU010000002">
    <property type="protein sequence ID" value="KAH8037498.1"/>
    <property type="molecule type" value="Genomic_DNA"/>
</dbReference>
<comment type="caution">
    <text evidence="1">The sequence shown here is derived from an EMBL/GenBank/DDBJ whole genome shotgun (WGS) entry which is preliminary data.</text>
</comment>
<organism evidence="1 2">
    <name type="scientific">Rhipicephalus microplus</name>
    <name type="common">Cattle tick</name>
    <name type="synonym">Boophilus microplus</name>
    <dbReference type="NCBI Taxonomy" id="6941"/>
    <lineage>
        <taxon>Eukaryota</taxon>
        <taxon>Metazoa</taxon>
        <taxon>Ecdysozoa</taxon>
        <taxon>Arthropoda</taxon>
        <taxon>Chelicerata</taxon>
        <taxon>Arachnida</taxon>
        <taxon>Acari</taxon>
        <taxon>Parasitiformes</taxon>
        <taxon>Ixodida</taxon>
        <taxon>Ixodoidea</taxon>
        <taxon>Ixodidae</taxon>
        <taxon>Rhipicephalinae</taxon>
        <taxon>Rhipicephalus</taxon>
        <taxon>Boophilus</taxon>
    </lineage>
</organism>
<gene>
    <name evidence="1" type="ORF">HPB51_011647</name>
</gene>
<keyword evidence="2" id="KW-1185">Reference proteome</keyword>